<proteinExistence type="predicted"/>
<gene>
    <name evidence="2" type="ORF">L0N08_01605</name>
</gene>
<dbReference type="SUPFAM" id="SSF46785">
    <property type="entry name" value="Winged helix' DNA-binding domain"/>
    <property type="match status" value="1"/>
</dbReference>
<evidence type="ECO:0000313" key="2">
    <source>
        <dbReference type="EMBL" id="MCG4744105.1"/>
    </source>
</evidence>
<sequence length="166" mass="19348">MSDEHNEKILQPELMQIMQRMRKIKLNILSEQVIYSEYYALEQIDLYVKEHPGSIGIYVSELADRLRIVPSSASRLLNTMEGKGLITRKVDTGRRRNIFVCLTPAGRDILTSTAQDMDFLKSQIVRRMGPEDISRLIGLWGRLADIMEDEMHQLLERRKKRTEEQS</sequence>
<dbReference type="Gene3D" id="1.10.10.10">
    <property type="entry name" value="Winged helix-like DNA-binding domain superfamily/Winged helix DNA-binding domain"/>
    <property type="match status" value="1"/>
</dbReference>
<dbReference type="GO" id="GO:0003700">
    <property type="term" value="F:DNA-binding transcription factor activity"/>
    <property type="evidence" value="ECO:0007669"/>
    <property type="project" value="InterPro"/>
</dbReference>
<dbReference type="PROSITE" id="PS50995">
    <property type="entry name" value="HTH_MARR_2"/>
    <property type="match status" value="1"/>
</dbReference>
<dbReference type="PANTHER" id="PTHR33164:SF43">
    <property type="entry name" value="HTH-TYPE TRANSCRIPTIONAL REPRESSOR YETL"/>
    <property type="match status" value="1"/>
</dbReference>
<dbReference type="PANTHER" id="PTHR33164">
    <property type="entry name" value="TRANSCRIPTIONAL REGULATOR, MARR FAMILY"/>
    <property type="match status" value="1"/>
</dbReference>
<dbReference type="RefSeq" id="WP_238053364.1">
    <property type="nucleotide sequence ID" value="NZ_JAKNGE010000002.1"/>
</dbReference>
<dbReference type="InterPro" id="IPR000835">
    <property type="entry name" value="HTH_MarR-typ"/>
</dbReference>
<name>A0AAW5BU28_9FIRM</name>
<dbReference type="SMART" id="SM00347">
    <property type="entry name" value="HTH_MARR"/>
    <property type="match status" value="1"/>
</dbReference>
<dbReference type="GO" id="GO:0006950">
    <property type="term" value="P:response to stress"/>
    <property type="evidence" value="ECO:0007669"/>
    <property type="project" value="TreeGrafter"/>
</dbReference>
<evidence type="ECO:0000313" key="3">
    <source>
        <dbReference type="Proteomes" id="UP001299608"/>
    </source>
</evidence>
<comment type="caution">
    <text evidence="2">The sequence shown here is derived from an EMBL/GenBank/DDBJ whole genome shotgun (WGS) entry which is preliminary data.</text>
</comment>
<dbReference type="Proteomes" id="UP001299608">
    <property type="component" value="Unassembled WGS sequence"/>
</dbReference>
<dbReference type="Pfam" id="PF12802">
    <property type="entry name" value="MarR_2"/>
    <property type="match status" value="1"/>
</dbReference>
<reference evidence="2" key="1">
    <citation type="submission" date="2022-01" db="EMBL/GenBank/DDBJ databases">
        <title>Collection of gut derived symbiotic bacterial strains cultured from healthy donors.</title>
        <authorList>
            <person name="Lin H."/>
            <person name="Kohout C."/>
            <person name="Waligurski E."/>
            <person name="Pamer E.G."/>
        </authorList>
    </citation>
    <scope>NUCLEOTIDE SEQUENCE</scope>
    <source>
        <strain evidence="2">DFI.6.55</strain>
    </source>
</reference>
<dbReference type="InterPro" id="IPR036388">
    <property type="entry name" value="WH-like_DNA-bd_sf"/>
</dbReference>
<accession>A0AAW5BU28</accession>
<protein>
    <submittedName>
        <fullName evidence="2">MarR family transcriptional regulator</fullName>
    </submittedName>
</protein>
<dbReference type="AlphaFoldDB" id="A0AAW5BU28"/>
<dbReference type="EMBL" id="JAKNGE010000002">
    <property type="protein sequence ID" value="MCG4744105.1"/>
    <property type="molecule type" value="Genomic_DNA"/>
</dbReference>
<evidence type="ECO:0000259" key="1">
    <source>
        <dbReference type="PROSITE" id="PS50995"/>
    </source>
</evidence>
<feature type="domain" description="HTH marR-type" evidence="1">
    <location>
        <begin position="7"/>
        <end position="145"/>
    </location>
</feature>
<dbReference type="InterPro" id="IPR036390">
    <property type="entry name" value="WH_DNA-bd_sf"/>
</dbReference>
<organism evidence="2 3">
    <name type="scientific">Enterocloster aldenensis</name>
    <dbReference type="NCBI Taxonomy" id="358742"/>
    <lineage>
        <taxon>Bacteria</taxon>
        <taxon>Bacillati</taxon>
        <taxon>Bacillota</taxon>
        <taxon>Clostridia</taxon>
        <taxon>Lachnospirales</taxon>
        <taxon>Lachnospiraceae</taxon>
        <taxon>Enterocloster</taxon>
    </lineage>
</organism>
<dbReference type="InterPro" id="IPR039422">
    <property type="entry name" value="MarR/SlyA-like"/>
</dbReference>